<dbReference type="EMBL" id="CAWUHB010000030">
    <property type="protein sequence ID" value="CAK7224569.1"/>
    <property type="molecule type" value="Genomic_DNA"/>
</dbReference>
<name>A0ABP0BY15_9PEZI</name>
<feature type="compositionally biased region" description="Low complexity" evidence="7">
    <location>
        <begin position="1"/>
        <end position="10"/>
    </location>
</feature>
<keyword evidence="10" id="KW-1185">Reference proteome</keyword>
<keyword evidence="4" id="KW-0804">Transcription</keyword>
<feature type="coiled-coil region" evidence="6">
    <location>
        <begin position="70"/>
        <end position="97"/>
    </location>
</feature>
<evidence type="ECO:0000256" key="4">
    <source>
        <dbReference type="ARBA" id="ARBA00023163"/>
    </source>
</evidence>
<feature type="compositionally biased region" description="Low complexity" evidence="7">
    <location>
        <begin position="106"/>
        <end position="122"/>
    </location>
</feature>
<accession>A0ABP0BY15</accession>
<protein>
    <recommendedName>
        <fullName evidence="8">Zn(2)-C6 fungal-type domain-containing protein</fullName>
    </recommendedName>
</protein>
<dbReference type="InterPro" id="IPR051089">
    <property type="entry name" value="prtT"/>
</dbReference>
<dbReference type="PROSITE" id="PS50048">
    <property type="entry name" value="ZN2_CY6_FUNGAL_2"/>
    <property type="match status" value="1"/>
</dbReference>
<dbReference type="PANTHER" id="PTHR31845:SF21">
    <property type="entry name" value="REGULATORY PROTEIN LEU3"/>
    <property type="match status" value="1"/>
</dbReference>
<dbReference type="PANTHER" id="PTHR31845">
    <property type="entry name" value="FINGER DOMAIN PROTEIN, PUTATIVE-RELATED"/>
    <property type="match status" value="1"/>
</dbReference>
<dbReference type="CDD" id="cd00067">
    <property type="entry name" value="GAL4"/>
    <property type="match status" value="1"/>
</dbReference>
<dbReference type="InterPro" id="IPR036864">
    <property type="entry name" value="Zn2-C6_fun-type_DNA-bd_sf"/>
</dbReference>
<feature type="region of interest" description="Disordered" evidence="7">
    <location>
        <begin position="98"/>
        <end position="122"/>
    </location>
</feature>
<feature type="region of interest" description="Disordered" evidence="7">
    <location>
        <begin position="1"/>
        <end position="21"/>
    </location>
</feature>
<evidence type="ECO:0000313" key="10">
    <source>
        <dbReference type="Proteomes" id="UP001642405"/>
    </source>
</evidence>
<evidence type="ECO:0000256" key="1">
    <source>
        <dbReference type="ARBA" id="ARBA00004123"/>
    </source>
</evidence>
<dbReference type="InterPro" id="IPR001138">
    <property type="entry name" value="Zn2Cys6_DnaBD"/>
</dbReference>
<evidence type="ECO:0000259" key="8">
    <source>
        <dbReference type="PROSITE" id="PS50048"/>
    </source>
</evidence>
<evidence type="ECO:0000256" key="7">
    <source>
        <dbReference type="SAM" id="MobiDB-lite"/>
    </source>
</evidence>
<evidence type="ECO:0000256" key="5">
    <source>
        <dbReference type="ARBA" id="ARBA00023242"/>
    </source>
</evidence>
<dbReference type="SMART" id="SM00066">
    <property type="entry name" value="GAL4"/>
    <property type="match status" value="1"/>
</dbReference>
<keyword evidence="5" id="KW-0539">Nucleus</keyword>
<keyword evidence="3" id="KW-0238">DNA-binding</keyword>
<organism evidence="9 10">
    <name type="scientific">Sporothrix curviconia</name>
    <dbReference type="NCBI Taxonomy" id="1260050"/>
    <lineage>
        <taxon>Eukaryota</taxon>
        <taxon>Fungi</taxon>
        <taxon>Dikarya</taxon>
        <taxon>Ascomycota</taxon>
        <taxon>Pezizomycotina</taxon>
        <taxon>Sordariomycetes</taxon>
        <taxon>Sordariomycetidae</taxon>
        <taxon>Ophiostomatales</taxon>
        <taxon>Ophiostomataceae</taxon>
        <taxon>Sporothrix</taxon>
    </lineage>
</organism>
<comment type="caution">
    <text evidence="9">The sequence shown here is derived from an EMBL/GenBank/DDBJ whole genome shotgun (WGS) entry which is preliminary data.</text>
</comment>
<dbReference type="Proteomes" id="UP001642405">
    <property type="component" value="Unassembled WGS sequence"/>
</dbReference>
<evidence type="ECO:0000256" key="3">
    <source>
        <dbReference type="ARBA" id="ARBA00023125"/>
    </source>
</evidence>
<evidence type="ECO:0000313" key="9">
    <source>
        <dbReference type="EMBL" id="CAK7224569.1"/>
    </source>
</evidence>
<reference evidence="9 10" key="1">
    <citation type="submission" date="2024-01" db="EMBL/GenBank/DDBJ databases">
        <authorList>
            <person name="Allen C."/>
            <person name="Tagirdzhanova G."/>
        </authorList>
    </citation>
    <scope>NUCLEOTIDE SEQUENCE [LARGE SCALE GENOMIC DNA]</scope>
</reference>
<dbReference type="SUPFAM" id="SSF57701">
    <property type="entry name" value="Zn2/Cys6 DNA-binding domain"/>
    <property type="match status" value="1"/>
</dbReference>
<dbReference type="PROSITE" id="PS00463">
    <property type="entry name" value="ZN2_CY6_FUNGAL_1"/>
    <property type="match status" value="1"/>
</dbReference>
<evidence type="ECO:0000256" key="2">
    <source>
        <dbReference type="ARBA" id="ARBA00023015"/>
    </source>
</evidence>
<feature type="domain" description="Zn(2)-C6 fungal-type" evidence="8">
    <location>
        <begin position="24"/>
        <end position="57"/>
    </location>
</feature>
<evidence type="ECO:0000256" key="6">
    <source>
        <dbReference type="SAM" id="Coils"/>
    </source>
</evidence>
<keyword evidence="6" id="KW-0175">Coiled coil</keyword>
<dbReference type="Pfam" id="PF00172">
    <property type="entry name" value="Zn_clus"/>
    <property type="match status" value="1"/>
</dbReference>
<proteinExistence type="predicted"/>
<gene>
    <name evidence="9" type="ORF">SCUCBS95973_005561</name>
</gene>
<comment type="subcellular location">
    <subcellularLocation>
        <location evidence="1">Nucleus</location>
    </subcellularLocation>
</comment>
<dbReference type="Gene3D" id="4.10.240.10">
    <property type="entry name" value="Zn(2)-C6 fungal-type DNA-binding domain"/>
    <property type="match status" value="1"/>
</dbReference>
<sequence length="215" mass="23611">MAQLQTATPAQSPPQPPSKRCSMACTTCRQVKLRCDAAQTYPNACTRCAKRRKMCVFDAEFKRRPVRGALEKLLEEKEQLKQMVDSLQHQGRSLSRDAINTSDAGEPSPSVPSMVPSEPASASVAAMDTPGYDLDGVRLSFAAVDELFQFFLRVHHQLLPILDIASKSPAATIIAVAVQNHPAHLDVFPRLARPYQHLLADALVCPARTVYMTQA</sequence>
<keyword evidence="2" id="KW-0805">Transcription regulation</keyword>